<dbReference type="Proteomes" id="UP001060733">
    <property type="component" value="Chromosome"/>
</dbReference>
<keyword evidence="2" id="KW-0472">Membrane</keyword>
<dbReference type="RefSeq" id="WP_263277307.1">
    <property type="nucleotide sequence ID" value="NZ_CP106795.1"/>
</dbReference>
<feature type="transmembrane region" description="Helical" evidence="2">
    <location>
        <begin position="32"/>
        <end position="52"/>
    </location>
</feature>
<name>A0ABY6EJJ1_9ACTN</name>
<feature type="region of interest" description="Disordered" evidence="1">
    <location>
        <begin position="1"/>
        <end position="25"/>
    </location>
</feature>
<organism evidence="3 4">
    <name type="scientific">Streptomyces albidocamelliae</name>
    <dbReference type="NCBI Taxonomy" id="2981135"/>
    <lineage>
        <taxon>Bacteria</taxon>
        <taxon>Bacillati</taxon>
        <taxon>Actinomycetota</taxon>
        <taxon>Actinomycetes</taxon>
        <taxon>Kitasatosporales</taxon>
        <taxon>Streptomycetaceae</taxon>
        <taxon>Streptomyces</taxon>
    </lineage>
</organism>
<evidence type="ECO:0000313" key="3">
    <source>
        <dbReference type="EMBL" id="UXY34341.1"/>
    </source>
</evidence>
<protein>
    <recommendedName>
        <fullName evidence="5">Lipoprotein</fullName>
    </recommendedName>
</protein>
<dbReference type="EMBL" id="CP106795">
    <property type="protein sequence ID" value="UXY34341.1"/>
    <property type="molecule type" value="Genomic_DNA"/>
</dbReference>
<keyword evidence="2" id="KW-1133">Transmembrane helix</keyword>
<gene>
    <name evidence="3" type="ORF">N8I86_06135</name>
</gene>
<sequence length="169" mass="17028">MTSETPEQPTIPPLPTEPPAVTAAPKKPLTPIAAGIIGLAVGAGLMGGVWAITANSGPDKPSTFTLKGSFELTDSVTADGNGGCRGRLDSGYDDIAEGTSVTVYGASGDVVATGGLGKSSEDLGTCTFKVSVPEVPTGEKFYKVEVSHRGTLQLTAKEAENGEFAGSLG</sequence>
<accession>A0ABY6EJJ1</accession>
<evidence type="ECO:0000313" key="4">
    <source>
        <dbReference type="Proteomes" id="UP001060733"/>
    </source>
</evidence>
<evidence type="ECO:0000256" key="2">
    <source>
        <dbReference type="SAM" id="Phobius"/>
    </source>
</evidence>
<evidence type="ECO:0008006" key="5">
    <source>
        <dbReference type="Google" id="ProtNLM"/>
    </source>
</evidence>
<keyword evidence="2" id="KW-0812">Transmembrane</keyword>
<feature type="compositionally biased region" description="Pro residues" evidence="1">
    <location>
        <begin position="9"/>
        <end position="18"/>
    </location>
</feature>
<reference evidence="3" key="1">
    <citation type="submission" date="2022-10" db="EMBL/GenBank/DDBJ databases">
        <authorList>
            <person name="Mo P."/>
        </authorList>
    </citation>
    <scope>NUCLEOTIDE SEQUENCE</scope>
    <source>
        <strain evidence="3">HUAS 14-6</strain>
    </source>
</reference>
<keyword evidence="4" id="KW-1185">Reference proteome</keyword>
<proteinExistence type="predicted"/>
<evidence type="ECO:0000256" key="1">
    <source>
        <dbReference type="SAM" id="MobiDB-lite"/>
    </source>
</evidence>